<organism evidence="9 10">
    <name type="scientific">Paenibacillus beijingensis</name>
    <dbReference type="NCBI Taxonomy" id="1126833"/>
    <lineage>
        <taxon>Bacteria</taxon>
        <taxon>Bacillati</taxon>
        <taxon>Bacillota</taxon>
        <taxon>Bacilli</taxon>
        <taxon>Bacillales</taxon>
        <taxon>Paenibacillaceae</taxon>
        <taxon>Paenibacillus</taxon>
    </lineage>
</organism>
<evidence type="ECO:0000256" key="6">
    <source>
        <dbReference type="ARBA" id="ARBA00023136"/>
    </source>
</evidence>
<comment type="similarity">
    <text evidence="7">Belongs to the binding-protein-dependent transport system permease family.</text>
</comment>
<protein>
    <recommendedName>
        <fullName evidence="8">ABC transmembrane type-1 domain-containing protein</fullName>
    </recommendedName>
</protein>
<evidence type="ECO:0000313" key="9">
    <source>
        <dbReference type="EMBL" id="AJY75610.1"/>
    </source>
</evidence>
<evidence type="ECO:0000256" key="7">
    <source>
        <dbReference type="RuleBase" id="RU363032"/>
    </source>
</evidence>
<evidence type="ECO:0000256" key="1">
    <source>
        <dbReference type="ARBA" id="ARBA00004651"/>
    </source>
</evidence>
<dbReference type="Gene3D" id="1.10.3720.10">
    <property type="entry name" value="MetI-like"/>
    <property type="match status" value="1"/>
</dbReference>
<reference evidence="9 10" key="1">
    <citation type="journal article" date="2015" name="J. Biotechnol.">
        <title>Complete genome sequence of Paenibacillus beijingensis 7188(T) (=DSM 24997(T)), a novel rhizobacterium from jujube garden soil.</title>
        <authorList>
            <person name="Kwak Y."/>
            <person name="Shin J.H."/>
        </authorList>
    </citation>
    <scope>NUCLEOTIDE SEQUENCE [LARGE SCALE GENOMIC DNA]</scope>
    <source>
        <strain evidence="9 10">DSM 24997</strain>
    </source>
</reference>
<keyword evidence="2 7" id="KW-0813">Transport</keyword>
<feature type="domain" description="ABC transmembrane type-1" evidence="8">
    <location>
        <begin position="232"/>
        <end position="427"/>
    </location>
</feature>
<dbReference type="STRING" id="1126833.VN24_14900"/>
<dbReference type="SUPFAM" id="SSF161098">
    <property type="entry name" value="MetI-like"/>
    <property type="match status" value="1"/>
</dbReference>
<feature type="transmembrane region" description="Helical" evidence="7">
    <location>
        <begin position="408"/>
        <end position="426"/>
    </location>
</feature>
<proteinExistence type="inferred from homology"/>
<dbReference type="OrthoDB" id="2527574at2"/>
<dbReference type="InterPro" id="IPR035906">
    <property type="entry name" value="MetI-like_sf"/>
</dbReference>
<keyword evidence="3" id="KW-1003">Cell membrane</keyword>
<feature type="transmembrane region" description="Helical" evidence="7">
    <location>
        <begin position="269"/>
        <end position="290"/>
    </location>
</feature>
<sequence length="442" mass="50221">MKQKRIVEKGEKSLAVASYVVTILFIVFCTLPLVWLFLTSIMDNESIESPTPQFIPQVPLSLTVTVDYTGGGNEDMAFYKKDAMEAIWFPWATLIRNNIGEIIVNGTKDGKQLFQAKTTSAQFYVGQMSIVPTRVVNNEMMKLKIPIIDERHLSDFTWFGPAGKSAGTAAADGSDHEAARLYREFFTANKLLEGEVTTIEHSRNPWRLFDSFGSLQYLAFGKAGALGFYRYFLNSAFITFTVIFWQLIFAGIGSYALSQLIRSKRLRFFLLMFFLATIMIPGISTLIPQYVLMQKLHLVDTLWAIILPHFAWGFVIFLFKGFFDQLPKELLQAARIDGASEFRTFTHIVVPMSVPVFTIVGVMTFIPVWNEFLWPYIVTQSPENWTFTVAMNDMQETTNRDTVARPNWISASGVISMIPLVILFMFTQRYVEKGINFTGIKG</sequence>
<dbReference type="AlphaFoldDB" id="A0A0D5NKH3"/>
<dbReference type="EMBL" id="CP011058">
    <property type="protein sequence ID" value="AJY75610.1"/>
    <property type="molecule type" value="Genomic_DNA"/>
</dbReference>
<dbReference type="InterPro" id="IPR000515">
    <property type="entry name" value="MetI-like"/>
</dbReference>
<dbReference type="RefSeq" id="WP_045671038.1">
    <property type="nucleotide sequence ID" value="NZ_CP011058.1"/>
</dbReference>
<gene>
    <name evidence="9" type="ORF">VN24_14900</name>
</gene>
<dbReference type="HOGENOM" id="CLU_620877_0_0_9"/>
<dbReference type="Proteomes" id="UP000032633">
    <property type="component" value="Chromosome"/>
</dbReference>
<reference evidence="10" key="2">
    <citation type="submission" date="2015-03" db="EMBL/GenBank/DDBJ databases">
        <title>Genome sequence of Paenibacillus beijingensis strain DSM 24997T.</title>
        <authorList>
            <person name="Kwak Y."/>
            <person name="Shin J.-H."/>
        </authorList>
    </citation>
    <scope>NUCLEOTIDE SEQUENCE [LARGE SCALE GENOMIC DNA]</scope>
    <source>
        <strain evidence="10">DSM 24997</strain>
    </source>
</reference>
<keyword evidence="4 7" id="KW-0812">Transmembrane</keyword>
<evidence type="ECO:0000259" key="8">
    <source>
        <dbReference type="PROSITE" id="PS50928"/>
    </source>
</evidence>
<dbReference type="CDD" id="cd06261">
    <property type="entry name" value="TM_PBP2"/>
    <property type="match status" value="1"/>
</dbReference>
<dbReference type="KEGG" id="pbj:VN24_14900"/>
<feature type="transmembrane region" description="Helical" evidence="7">
    <location>
        <begin position="236"/>
        <end position="257"/>
    </location>
</feature>
<dbReference type="Pfam" id="PF00528">
    <property type="entry name" value="BPD_transp_1"/>
    <property type="match status" value="1"/>
</dbReference>
<dbReference type="PROSITE" id="PS50928">
    <property type="entry name" value="ABC_TM1"/>
    <property type="match status" value="1"/>
</dbReference>
<dbReference type="PANTHER" id="PTHR43744:SF12">
    <property type="entry name" value="ABC TRANSPORTER PERMEASE PROTEIN MG189-RELATED"/>
    <property type="match status" value="1"/>
</dbReference>
<feature type="transmembrane region" description="Helical" evidence="7">
    <location>
        <begin position="344"/>
        <end position="366"/>
    </location>
</feature>
<name>A0A0D5NKH3_9BACL</name>
<evidence type="ECO:0000256" key="3">
    <source>
        <dbReference type="ARBA" id="ARBA00022475"/>
    </source>
</evidence>
<feature type="transmembrane region" description="Helical" evidence="7">
    <location>
        <begin position="12"/>
        <end position="38"/>
    </location>
</feature>
<dbReference type="PANTHER" id="PTHR43744">
    <property type="entry name" value="ABC TRANSPORTER PERMEASE PROTEIN MG189-RELATED-RELATED"/>
    <property type="match status" value="1"/>
</dbReference>
<comment type="subcellular location">
    <subcellularLocation>
        <location evidence="1 7">Cell membrane</location>
        <topology evidence="1 7">Multi-pass membrane protein</topology>
    </subcellularLocation>
</comment>
<evidence type="ECO:0000256" key="5">
    <source>
        <dbReference type="ARBA" id="ARBA00022989"/>
    </source>
</evidence>
<dbReference type="PATRIC" id="fig|1126833.4.peg.3266"/>
<keyword evidence="10" id="KW-1185">Reference proteome</keyword>
<accession>A0A0D5NKH3</accession>
<keyword evidence="5 7" id="KW-1133">Transmembrane helix</keyword>
<evidence type="ECO:0000256" key="2">
    <source>
        <dbReference type="ARBA" id="ARBA00022448"/>
    </source>
</evidence>
<keyword evidence="6 7" id="KW-0472">Membrane</keyword>
<dbReference type="GO" id="GO:0005886">
    <property type="term" value="C:plasma membrane"/>
    <property type="evidence" value="ECO:0007669"/>
    <property type="project" value="UniProtKB-SubCell"/>
</dbReference>
<evidence type="ECO:0000313" key="10">
    <source>
        <dbReference type="Proteomes" id="UP000032633"/>
    </source>
</evidence>
<feature type="transmembrane region" description="Helical" evidence="7">
    <location>
        <begin position="302"/>
        <end position="323"/>
    </location>
</feature>
<dbReference type="GO" id="GO:0055085">
    <property type="term" value="P:transmembrane transport"/>
    <property type="evidence" value="ECO:0007669"/>
    <property type="project" value="InterPro"/>
</dbReference>
<evidence type="ECO:0000256" key="4">
    <source>
        <dbReference type="ARBA" id="ARBA00022692"/>
    </source>
</evidence>